<dbReference type="EMBL" id="CP007711">
    <property type="protein sequence ID" value="AIV03563.1"/>
    <property type="molecule type" value="Genomic_DNA"/>
</dbReference>
<dbReference type="GO" id="GO:0016740">
    <property type="term" value="F:transferase activity"/>
    <property type="evidence" value="ECO:0007669"/>
    <property type="project" value="UniProtKB-KW"/>
</dbReference>
<name>A0A097SSJ4_9BACT</name>
<keyword evidence="1" id="KW-0808">Transferase</keyword>
<dbReference type="KEGG" id="mgj:MGM1_1790"/>
<reference evidence="3 4" key="1">
    <citation type="journal article" date="2014" name="PLoS ONE">
        <title>An emerging Mycoplasma associated with trichomoniasis, vaginal infection and disease.</title>
        <authorList>
            <consortium name="Vaginal Microbiome Consortium"/>
            <person name="Fettweis J.M."/>
            <person name="Serrano M.G."/>
            <person name="Huang B."/>
            <person name="Brooks J.P."/>
            <person name="Glascock A.L."/>
            <person name="Sheth N.U."/>
            <person name="Strauss J.F.III."/>
            <person name="Jefferson K.K."/>
            <person name="Buck G.A."/>
        </authorList>
    </citation>
    <scope>NUCLEOTIDE SEQUENCE [LARGE SCALE GENOMIC DNA]</scope>
    <source>
        <strain evidence="3 4">VCU_M1</strain>
    </source>
</reference>
<dbReference type="STRING" id="1318617.MGM1_1790"/>
<evidence type="ECO:0000313" key="3">
    <source>
        <dbReference type="EMBL" id="AIV03563.1"/>
    </source>
</evidence>
<dbReference type="CDD" id="cd24138">
    <property type="entry name" value="TtcA-like"/>
    <property type="match status" value="1"/>
</dbReference>
<evidence type="ECO:0000313" key="4">
    <source>
        <dbReference type="Proteomes" id="UP000030066"/>
    </source>
</evidence>
<dbReference type="InterPro" id="IPR035107">
    <property type="entry name" value="tRNA_thiolation_TtcA_Ctu1"/>
</dbReference>
<dbReference type="GO" id="GO:0008033">
    <property type="term" value="P:tRNA processing"/>
    <property type="evidence" value="ECO:0007669"/>
    <property type="project" value="InterPro"/>
</dbReference>
<proteinExistence type="predicted"/>
<organism evidence="3 4">
    <name type="scientific">Candidatus Malacoplasma girerdii</name>
    <dbReference type="NCBI Taxonomy" id="1318617"/>
    <lineage>
        <taxon>Bacteria</taxon>
        <taxon>Bacillati</taxon>
        <taxon>Mycoplasmatota</taxon>
        <taxon>Mycoplasmoidales</taxon>
        <taxon>Mycoplasmoidaceae</taxon>
        <taxon>Malacoplasma</taxon>
    </lineage>
</organism>
<protein>
    <submittedName>
        <fullName evidence="3">PP-loop ATPase</fullName>
    </submittedName>
</protein>
<evidence type="ECO:0000259" key="2">
    <source>
        <dbReference type="Pfam" id="PF01171"/>
    </source>
</evidence>
<dbReference type="Gene3D" id="3.40.50.620">
    <property type="entry name" value="HUPs"/>
    <property type="match status" value="1"/>
</dbReference>
<sequence length="268" mass="31156">MRRIIGSILKANEMFKLFNKNDKVAVAVSGGKDSSVLLWALALFAKKMNEQHGWNMKIYGIHIKVDFYDGYDYQPFLNWIKKVNLDLRIIPSNVADILYKKAKNGKVICSFCAKMKKAILIREAKKLGCNKLATGHHIDNAIETLFLNMIYEGRMATFPAKMYLDRTKSRLIRPLILANEKDIIAVSKKYNIPVMKNMCPNETSTQRTYLKIFLEKHFYNNKLFPNVYANFRNSLMNNKQSSLWFFKSTKKSVDLLEQFKANHIKHNN</sequence>
<dbReference type="PANTHER" id="PTHR43686">
    <property type="entry name" value="SULFURTRANSFERASE-RELATED"/>
    <property type="match status" value="1"/>
</dbReference>
<dbReference type="PIRSF" id="PIRSF004976">
    <property type="entry name" value="ATPase_YdaO"/>
    <property type="match status" value="1"/>
</dbReference>
<evidence type="ECO:0000256" key="1">
    <source>
        <dbReference type="ARBA" id="ARBA00022679"/>
    </source>
</evidence>
<dbReference type="InterPro" id="IPR014729">
    <property type="entry name" value="Rossmann-like_a/b/a_fold"/>
</dbReference>
<feature type="domain" description="tRNA(Ile)-lysidine/2-thiocytidine synthase N-terminal" evidence="2">
    <location>
        <begin position="23"/>
        <end position="207"/>
    </location>
</feature>
<accession>A0A097SSJ4</accession>
<keyword evidence="4" id="KW-1185">Reference proteome</keyword>
<dbReference type="eggNOG" id="COG0037">
    <property type="taxonomic scope" value="Bacteria"/>
</dbReference>
<dbReference type="SUPFAM" id="SSF52402">
    <property type="entry name" value="Adenine nucleotide alpha hydrolases-like"/>
    <property type="match status" value="1"/>
</dbReference>
<gene>
    <name evidence="3" type="ORF">MGM1_1790</name>
</gene>
<dbReference type="InterPro" id="IPR011063">
    <property type="entry name" value="TilS/TtcA_N"/>
</dbReference>
<dbReference type="Pfam" id="PF01171">
    <property type="entry name" value="ATP_bind_3"/>
    <property type="match status" value="1"/>
</dbReference>
<dbReference type="Proteomes" id="UP000030066">
    <property type="component" value="Chromosome"/>
</dbReference>
<dbReference type="AlphaFoldDB" id="A0A097SSJ4"/>
<dbReference type="HOGENOM" id="CLU_026481_5_2_14"/>
<dbReference type="PANTHER" id="PTHR43686:SF1">
    <property type="entry name" value="AMINOTRAN_5 DOMAIN-CONTAINING PROTEIN"/>
    <property type="match status" value="1"/>
</dbReference>